<protein>
    <submittedName>
        <fullName evidence="2">DUF1573 domain-containing protein</fullName>
    </submittedName>
</protein>
<feature type="chain" id="PRO_5045535761" evidence="1">
    <location>
        <begin position="25"/>
        <end position="172"/>
    </location>
</feature>
<reference evidence="3" key="1">
    <citation type="journal article" date="2019" name="Int. J. Syst. Evol. Microbiol.">
        <title>The Global Catalogue of Microorganisms (GCM) 10K type strain sequencing project: providing services to taxonomists for standard genome sequencing and annotation.</title>
        <authorList>
            <consortium name="The Broad Institute Genomics Platform"/>
            <consortium name="The Broad Institute Genome Sequencing Center for Infectious Disease"/>
            <person name="Wu L."/>
            <person name="Ma J."/>
        </authorList>
    </citation>
    <scope>NUCLEOTIDE SEQUENCE [LARGE SCALE GENOMIC DNA]</scope>
    <source>
        <strain evidence="3">CCUG 49679</strain>
    </source>
</reference>
<evidence type="ECO:0000256" key="1">
    <source>
        <dbReference type="SAM" id="SignalP"/>
    </source>
</evidence>
<dbReference type="RefSeq" id="WP_379791003.1">
    <property type="nucleotide sequence ID" value="NZ_JBHSQB010000005.1"/>
</dbReference>
<dbReference type="InterPro" id="IPR013783">
    <property type="entry name" value="Ig-like_fold"/>
</dbReference>
<dbReference type="Proteomes" id="UP001596287">
    <property type="component" value="Unassembled WGS sequence"/>
</dbReference>
<feature type="signal peptide" evidence="1">
    <location>
        <begin position="1"/>
        <end position="24"/>
    </location>
</feature>
<accession>A0ABW1PMD4</accession>
<dbReference type="Pfam" id="PF07610">
    <property type="entry name" value="DUF1573"/>
    <property type="match status" value="1"/>
</dbReference>
<gene>
    <name evidence="2" type="ORF">ACFPVY_05695</name>
</gene>
<dbReference type="Gene3D" id="2.60.40.10">
    <property type="entry name" value="Immunoglobulins"/>
    <property type="match status" value="1"/>
</dbReference>
<dbReference type="EMBL" id="JBHSQB010000005">
    <property type="protein sequence ID" value="MFC6096132.1"/>
    <property type="molecule type" value="Genomic_DNA"/>
</dbReference>
<sequence>MIKKTVGLLAIASLVMTISCKESASSKVAASNGETANVEATNVEATPANEAVNAGQATGEIPVMTFTEKEFDFGTIKEGDKVEHVFTFTNTGKADLVIVDAKGSCGCTVPVFKKEPIKPGETSEMKVTFDSNGKPGAQQKSVNITANTASGNELLTIRAQVTPKAGGIGVTK</sequence>
<keyword evidence="1" id="KW-0732">Signal</keyword>
<evidence type="ECO:0000313" key="2">
    <source>
        <dbReference type="EMBL" id="MFC6096132.1"/>
    </source>
</evidence>
<comment type="caution">
    <text evidence="2">The sequence shown here is derived from an EMBL/GenBank/DDBJ whole genome shotgun (WGS) entry which is preliminary data.</text>
</comment>
<evidence type="ECO:0000313" key="3">
    <source>
        <dbReference type="Proteomes" id="UP001596287"/>
    </source>
</evidence>
<dbReference type="PANTHER" id="PTHR37833:SF1">
    <property type="entry name" value="SIGNAL PEPTIDE PROTEIN"/>
    <property type="match status" value="1"/>
</dbReference>
<organism evidence="2 3">
    <name type="scientific">Flavobacterium qiangtangense</name>
    <dbReference type="NCBI Taxonomy" id="1442595"/>
    <lineage>
        <taxon>Bacteria</taxon>
        <taxon>Pseudomonadati</taxon>
        <taxon>Bacteroidota</taxon>
        <taxon>Flavobacteriia</taxon>
        <taxon>Flavobacteriales</taxon>
        <taxon>Flavobacteriaceae</taxon>
        <taxon>Flavobacterium</taxon>
    </lineage>
</organism>
<proteinExistence type="predicted"/>
<dbReference type="InterPro" id="IPR011467">
    <property type="entry name" value="DUF1573"/>
</dbReference>
<dbReference type="PANTHER" id="PTHR37833">
    <property type="entry name" value="LIPOPROTEIN-RELATED"/>
    <property type="match status" value="1"/>
</dbReference>
<keyword evidence="3" id="KW-1185">Reference proteome</keyword>
<dbReference type="PROSITE" id="PS51257">
    <property type="entry name" value="PROKAR_LIPOPROTEIN"/>
    <property type="match status" value="1"/>
</dbReference>
<name>A0ABW1PMD4_9FLAO</name>